<dbReference type="KEGG" id="btab:109043432"/>
<dbReference type="Proteomes" id="UP001152759">
    <property type="component" value="Chromosome 3"/>
</dbReference>
<evidence type="ECO:0000313" key="4">
    <source>
        <dbReference type="Proteomes" id="UP001152759"/>
    </source>
</evidence>
<proteinExistence type="predicted"/>
<dbReference type="EMBL" id="OU963864">
    <property type="protein sequence ID" value="CAH0386935.1"/>
    <property type="molecule type" value="Genomic_DNA"/>
</dbReference>
<dbReference type="PANTHER" id="PTHR34825:SF1">
    <property type="entry name" value="AAA-ATPASE-LIKE DOMAIN-CONTAINING PROTEIN"/>
    <property type="match status" value="1"/>
</dbReference>
<dbReference type="PANTHER" id="PTHR34825">
    <property type="entry name" value="CONSERVED PROTEIN, WITH A WEAK D-GALACTARATE DEHYDRATASE/ALTRONATE HYDROLASE DOMAIN"/>
    <property type="match status" value="1"/>
</dbReference>
<dbReference type="AlphaFoldDB" id="A0A9P0F3R5"/>
<keyword evidence="4" id="KW-1185">Reference proteome</keyword>
<reference evidence="3" key="1">
    <citation type="submission" date="2021-12" db="EMBL/GenBank/DDBJ databases">
        <authorList>
            <person name="King R."/>
        </authorList>
    </citation>
    <scope>NUCLEOTIDE SEQUENCE</scope>
</reference>
<feature type="signal peptide" evidence="1">
    <location>
        <begin position="1"/>
        <end position="15"/>
    </location>
</feature>
<evidence type="ECO:0000313" key="3">
    <source>
        <dbReference type="EMBL" id="CAH0386935.1"/>
    </source>
</evidence>
<feature type="domain" description="AAA-ATPase-like" evidence="2">
    <location>
        <begin position="33"/>
        <end position="99"/>
    </location>
</feature>
<organism evidence="3 4">
    <name type="scientific">Bemisia tabaci</name>
    <name type="common">Sweetpotato whitefly</name>
    <name type="synonym">Aleurodes tabaci</name>
    <dbReference type="NCBI Taxonomy" id="7038"/>
    <lineage>
        <taxon>Eukaryota</taxon>
        <taxon>Metazoa</taxon>
        <taxon>Ecdysozoa</taxon>
        <taxon>Arthropoda</taxon>
        <taxon>Hexapoda</taxon>
        <taxon>Insecta</taxon>
        <taxon>Pterygota</taxon>
        <taxon>Neoptera</taxon>
        <taxon>Paraneoptera</taxon>
        <taxon>Hemiptera</taxon>
        <taxon>Sternorrhyncha</taxon>
        <taxon>Aleyrodoidea</taxon>
        <taxon>Aleyrodidae</taxon>
        <taxon>Aleyrodinae</taxon>
        <taxon>Bemisia</taxon>
    </lineage>
</organism>
<dbReference type="Pfam" id="PF09820">
    <property type="entry name" value="AAA-ATPase_like"/>
    <property type="match status" value="1"/>
</dbReference>
<sequence>MILLVLFVFISVSEASNIDGKPPSHGTFNNLTKTREFIDKSLLIEYILKSRRHIYIAAPPGFGKSTNLQMLKEFFALEVDSSGNFIDPAKILKTEEDFQSPREEVKISASTSTERGTFITDTKGQCVYVNVSKPNGSFGHPLRNYDTFSQLKIHKKSPKLFKAQLARYPVLLVNYESLSTKSFQDYVRSFRLMISKLFDPFSYLLKRNVLTQGSKDEFSLFHDLKLNKELCLDEIILGGERLVHLLSIYHDRKSIILVDNFDVPIRKALLASHLDEESFRRIMWSTSQFVELLIKSRFVSRIVVTGNLRINVTEGLAHISILENEQLFRYYGLTEGDISILARRFDKQINITDVKNWYGGYTVTRECHNLCNTRSTLSYFGTGELKLYRNESHKFENLKKIFNHKSMRRNVQNNTRTTLDTGKKIEQSHLEHLRLAIFNPKQTLTISDKDLILQILLDHGFYSVKDKNRLYVPNIEAMLDIKKLL</sequence>
<keyword evidence="1" id="KW-0732">Signal</keyword>
<name>A0A9P0F3R5_BEMTA</name>
<evidence type="ECO:0000256" key="1">
    <source>
        <dbReference type="SAM" id="SignalP"/>
    </source>
</evidence>
<dbReference type="InterPro" id="IPR018631">
    <property type="entry name" value="AAA-ATPase-like_dom"/>
</dbReference>
<accession>A0A9P0F3R5</accession>
<evidence type="ECO:0000259" key="2">
    <source>
        <dbReference type="Pfam" id="PF09820"/>
    </source>
</evidence>
<protein>
    <recommendedName>
        <fullName evidence="2">AAA-ATPase-like domain-containing protein</fullName>
    </recommendedName>
</protein>
<feature type="chain" id="PRO_5040317446" description="AAA-ATPase-like domain-containing protein" evidence="1">
    <location>
        <begin position="16"/>
        <end position="485"/>
    </location>
</feature>
<gene>
    <name evidence="3" type="ORF">BEMITA_LOCUS5999</name>
</gene>